<dbReference type="InParanoid" id="Q3A8V6"/>
<dbReference type="AlphaFoldDB" id="Q3A8V6"/>
<accession>Q3A8V6</accession>
<dbReference type="KEGG" id="chy:CHY_2636"/>
<evidence type="ECO:0000313" key="2">
    <source>
        <dbReference type="Proteomes" id="UP000002706"/>
    </source>
</evidence>
<name>Q3A8V6_CARHZ</name>
<proteinExistence type="predicted"/>
<sequence length="49" mass="5931">MSRKRRRQKKKGENGNIYKTALLVLWEPQQESQEFLVKMMKEFFNPISS</sequence>
<dbReference type="Proteomes" id="UP000002706">
    <property type="component" value="Chromosome"/>
</dbReference>
<dbReference type="EMBL" id="CP000141">
    <property type="protein sequence ID" value="ABB15384.1"/>
    <property type="molecule type" value="Genomic_DNA"/>
</dbReference>
<dbReference type="STRING" id="246194.CHY_2636"/>
<organism evidence="1 2">
    <name type="scientific">Carboxydothermus hydrogenoformans (strain ATCC BAA-161 / DSM 6008 / Z-2901)</name>
    <dbReference type="NCBI Taxonomy" id="246194"/>
    <lineage>
        <taxon>Bacteria</taxon>
        <taxon>Bacillati</taxon>
        <taxon>Bacillota</taxon>
        <taxon>Clostridia</taxon>
        <taxon>Thermoanaerobacterales</taxon>
        <taxon>Thermoanaerobacteraceae</taxon>
        <taxon>Carboxydothermus</taxon>
    </lineage>
</organism>
<dbReference type="HOGENOM" id="CLU_3133661_0_0_9"/>
<protein>
    <submittedName>
        <fullName evidence="1">Uncharacterized protein</fullName>
    </submittedName>
</protein>
<reference evidence="1 2" key="1">
    <citation type="journal article" date="2005" name="PLoS Genet.">
        <title>Life in hot carbon monoxide: the complete genome sequence of Carboxydothermus hydrogenoformans Z-2901.</title>
        <authorList>
            <person name="Wu M."/>
            <person name="Ren Q."/>
            <person name="Durkin A.S."/>
            <person name="Daugherty S.C."/>
            <person name="Brinkac L.M."/>
            <person name="Dodson R.J."/>
            <person name="Madupu R."/>
            <person name="Sullivan S.A."/>
            <person name="Kolonay J.F."/>
            <person name="Haft D.H."/>
            <person name="Nelson W.C."/>
            <person name="Tallon L.J."/>
            <person name="Jones K.M."/>
            <person name="Ulrich L.E."/>
            <person name="Gonzalez J.M."/>
            <person name="Zhulin I.B."/>
            <person name="Robb F.T."/>
            <person name="Eisen J.A."/>
        </authorList>
    </citation>
    <scope>NUCLEOTIDE SEQUENCE [LARGE SCALE GENOMIC DNA]</scope>
    <source>
        <strain evidence="2">ATCC BAA-161 / DSM 6008 / Z-2901</strain>
    </source>
</reference>
<keyword evidence="2" id="KW-1185">Reference proteome</keyword>
<evidence type="ECO:0000313" key="1">
    <source>
        <dbReference type="EMBL" id="ABB15384.1"/>
    </source>
</evidence>
<gene>
    <name evidence="1" type="ordered locus">CHY_2636</name>
</gene>